<keyword evidence="6" id="KW-0067">ATP-binding</keyword>
<keyword evidence="2" id="KW-0433">Leucine-rich repeat</keyword>
<evidence type="ECO:0000256" key="3">
    <source>
        <dbReference type="ARBA" id="ARBA00022737"/>
    </source>
</evidence>
<comment type="similarity">
    <text evidence="1">Belongs to the disease resistance NB-LRR family.</text>
</comment>
<dbReference type="InterPro" id="IPR058922">
    <property type="entry name" value="WHD_DRP"/>
</dbReference>
<keyword evidence="5" id="KW-0611">Plant defense</keyword>
<dbReference type="SUPFAM" id="SSF52540">
    <property type="entry name" value="P-loop containing nucleoside triphosphate hydrolases"/>
    <property type="match status" value="1"/>
</dbReference>
<dbReference type="Gene3D" id="3.40.50.300">
    <property type="entry name" value="P-loop containing nucleotide triphosphate hydrolases"/>
    <property type="match status" value="1"/>
</dbReference>
<dbReference type="GO" id="GO:0051707">
    <property type="term" value="P:response to other organism"/>
    <property type="evidence" value="ECO:0007669"/>
    <property type="project" value="UniProtKB-ARBA"/>
</dbReference>
<comment type="caution">
    <text evidence="12">The sequence shown here is derived from an EMBL/GenBank/DDBJ whole genome shotgun (WGS) entry which is preliminary data.</text>
</comment>
<sequence>MLSTIRRALNLINLSGIDGSKEEIEKLDKKLRRIKTTIEEVEHSEIHDEAIILWLKELKCLASDAQDILDEYHYEILHSQLGGKLAATSILSGQVSGMESNSAMLNHVSPYFLMEKIRQINSRFDEISRDREALRLTNEEGKKRGGTSSIKLSSSSHLMNKDDIFGRDNDKDKIIDLLLSGVLGDEERKDQLRVIPILGMGGIGKTTLAQMVYHDQSIKTSFDVMAWVYVSPDFDIIRLIKEICELVTGDRGNSFCGFSMIQQVLQEKLVGKKMFLVLDDVWNLQQNDWDMLFLPLRAAKLVRALVTSRNEVVTQAPFAVSPHRLHILPEHECLKLLYHCAFGGKEIRKKQWSLDIGRQIIKKCGGLPLAIKCIGRVLHYDRDKYRWRKILDSELWESDELDPIFCALKVSYYHLPTKLRDCFLFCSLFPKGSQLRKTSIIYMWMAHGFLQPRGRKRAEDIGEEYLAELQMRSFVVPRTKGSFCLHDVIYDLARSLSGGEIHTVVNEKSSHILDKIQHLYIKKGNNPCGGECFRPQCLRTLFDATQRTHESFIDLHDIRSVRVLGLIGPNVLALEHSRLKHLRFLAIMEFNGKTLPESLCLLYHLQTLEITRCHFLRELPKNIANFVNLHYLHIAHVGIEELPAMLWRVQNLQMLRLKECYNLRTIPLGISDLTNLRILELKSCRELKELPADIGYLNNLSLLDLSFSEIRTFPESIGLLGSTKFVLSGLPDSVKKQLYLNLVERRCNGFKRLSWEDEETLIVVSVEELSSLAHNKQSIETLNMQKQLEYPGKWGQKLIHSSSRIWQKIRNISTEAIAEDIDDAITEGFNFEIAEDTDSLIAEDTDSVIAEEIDSGITEGIDSKITEDIDSGIAEDNDFGIAKDVDSAIAEDMYSAIVEDIDFGSRVTWMSSQTQSSIKYSVSQQQMQFFGVRYRPRVIEYKKLTQGQVSPMSCSECGLKGLE</sequence>
<dbReference type="Gene3D" id="1.10.8.430">
    <property type="entry name" value="Helical domain of apoptotic protease-activating factors"/>
    <property type="match status" value="1"/>
</dbReference>
<dbReference type="EMBL" id="JAMRDG010000001">
    <property type="protein sequence ID" value="KAJ3705066.1"/>
    <property type="molecule type" value="Genomic_DNA"/>
</dbReference>
<evidence type="ECO:0000256" key="1">
    <source>
        <dbReference type="ARBA" id="ARBA00008894"/>
    </source>
</evidence>
<evidence type="ECO:0000313" key="13">
    <source>
        <dbReference type="Proteomes" id="UP001210211"/>
    </source>
</evidence>
<dbReference type="Gene3D" id="3.80.10.10">
    <property type="entry name" value="Ribonuclease Inhibitor"/>
    <property type="match status" value="1"/>
</dbReference>
<dbReference type="GO" id="GO:0043531">
    <property type="term" value="F:ADP binding"/>
    <property type="evidence" value="ECO:0007669"/>
    <property type="project" value="InterPro"/>
</dbReference>
<dbReference type="InterPro" id="IPR055414">
    <property type="entry name" value="LRR_R13L4/SHOC2-like"/>
</dbReference>
<dbReference type="Gene3D" id="1.20.5.4130">
    <property type="match status" value="1"/>
</dbReference>
<evidence type="ECO:0000259" key="11">
    <source>
        <dbReference type="Pfam" id="PF23598"/>
    </source>
</evidence>
<dbReference type="InterPro" id="IPR002182">
    <property type="entry name" value="NB-ARC"/>
</dbReference>
<keyword evidence="4" id="KW-0547">Nucleotide-binding</keyword>
<dbReference type="InterPro" id="IPR041118">
    <property type="entry name" value="Rx_N"/>
</dbReference>
<dbReference type="InterPro" id="IPR027417">
    <property type="entry name" value="P-loop_NTPase"/>
</dbReference>
<gene>
    <name evidence="12" type="ORF">LUZ61_008771</name>
</gene>
<dbReference type="PANTHER" id="PTHR36766:SF64">
    <property type="entry name" value="OS12G0206100 PROTEIN"/>
    <property type="match status" value="1"/>
</dbReference>
<keyword evidence="13" id="KW-1185">Reference proteome</keyword>
<feature type="domain" description="Disease resistance N-terminal" evidence="9">
    <location>
        <begin position="17"/>
        <end position="81"/>
    </location>
</feature>
<evidence type="ECO:0000259" key="8">
    <source>
        <dbReference type="Pfam" id="PF00931"/>
    </source>
</evidence>
<dbReference type="Pfam" id="PF23598">
    <property type="entry name" value="LRR_14"/>
    <property type="match status" value="1"/>
</dbReference>
<dbReference type="InterPro" id="IPR036388">
    <property type="entry name" value="WH-like_DNA-bd_sf"/>
</dbReference>
<evidence type="ECO:0000256" key="2">
    <source>
        <dbReference type="ARBA" id="ARBA00022614"/>
    </source>
</evidence>
<dbReference type="Proteomes" id="UP001210211">
    <property type="component" value="Unassembled WGS sequence"/>
</dbReference>
<dbReference type="Pfam" id="PF23559">
    <property type="entry name" value="WHD_DRP"/>
    <property type="match status" value="1"/>
</dbReference>
<keyword evidence="7" id="KW-0175">Coiled coil</keyword>
<feature type="domain" description="Disease resistance R13L4/SHOC-2-like LRR" evidence="11">
    <location>
        <begin position="544"/>
        <end position="682"/>
    </location>
</feature>
<feature type="domain" description="Disease resistance protein winged helix" evidence="10">
    <location>
        <begin position="428"/>
        <end position="493"/>
    </location>
</feature>
<organism evidence="12 13">
    <name type="scientific">Rhynchospora tenuis</name>
    <dbReference type="NCBI Taxonomy" id="198213"/>
    <lineage>
        <taxon>Eukaryota</taxon>
        <taxon>Viridiplantae</taxon>
        <taxon>Streptophyta</taxon>
        <taxon>Embryophyta</taxon>
        <taxon>Tracheophyta</taxon>
        <taxon>Spermatophyta</taxon>
        <taxon>Magnoliopsida</taxon>
        <taxon>Liliopsida</taxon>
        <taxon>Poales</taxon>
        <taxon>Cyperaceae</taxon>
        <taxon>Cyperoideae</taxon>
        <taxon>Rhynchosporeae</taxon>
        <taxon>Rhynchospora</taxon>
    </lineage>
</organism>
<name>A0AAD5ZVZ5_9POAL</name>
<evidence type="ECO:0000259" key="9">
    <source>
        <dbReference type="Pfam" id="PF18052"/>
    </source>
</evidence>
<dbReference type="PRINTS" id="PR00364">
    <property type="entry name" value="DISEASERSIST"/>
</dbReference>
<evidence type="ECO:0000256" key="5">
    <source>
        <dbReference type="ARBA" id="ARBA00022821"/>
    </source>
</evidence>
<proteinExistence type="inferred from homology"/>
<dbReference type="Gene3D" id="1.10.10.10">
    <property type="entry name" value="Winged helix-like DNA-binding domain superfamily/Winged helix DNA-binding domain"/>
    <property type="match status" value="1"/>
</dbReference>
<feature type="coiled-coil region" evidence="7">
    <location>
        <begin position="17"/>
        <end position="44"/>
    </location>
</feature>
<accession>A0AAD5ZVZ5</accession>
<dbReference type="InterPro" id="IPR042197">
    <property type="entry name" value="Apaf_helical"/>
</dbReference>
<feature type="domain" description="NB-ARC" evidence="8">
    <location>
        <begin position="188"/>
        <end position="342"/>
    </location>
</feature>
<dbReference type="Pfam" id="PF00931">
    <property type="entry name" value="NB-ARC"/>
    <property type="match status" value="1"/>
</dbReference>
<dbReference type="SUPFAM" id="SSF52058">
    <property type="entry name" value="L domain-like"/>
    <property type="match status" value="1"/>
</dbReference>
<reference evidence="12 13" key="1">
    <citation type="journal article" date="2022" name="Cell">
        <title>Repeat-based holocentromeres influence genome architecture and karyotype evolution.</title>
        <authorList>
            <person name="Hofstatter P.G."/>
            <person name="Thangavel G."/>
            <person name="Lux T."/>
            <person name="Neumann P."/>
            <person name="Vondrak T."/>
            <person name="Novak P."/>
            <person name="Zhang M."/>
            <person name="Costa L."/>
            <person name="Castellani M."/>
            <person name="Scott A."/>
            <person name="Toegelov H."/>
            <person name="Fuchs J."/>
            <person name="Mata-Sucre Y."/>
            <person name="Dias Y."/>
            <person name="Vanzela A.L.L."/>
            <person name="Huettel B."/>
            <person name="Almeida C.C.S."/>
            <person name="Simkova H."/>
            <person name="Souza G."/>
            <person name="Pedrosa-Harand A."/>
            <person name="Macas J."/>
            <person name="Mayer K.F.X."/>
            <person name="Houben A."/>
            <person name="Marques A."/>
        </authorList>
    </citation>
    <scope>NUCLEOTIDE SEQUENCE [LARGE SCALE GENOMIC DNA]</scope>
    <source>
        <strain evidence="12">RhyTen1mFocal</strain>
    </source>
</reference>
<evidence type="ECO:0000256" key="6">
    <source>
        <dbReference type="ARBA" id="ARBA00022840"/>
    </source>
</evidence>
<evidence type="ECO:0000256" key="7">
    <source>
        <dbReference type="SAM" id="Coils"/>
    </source>
</evidence>
<evidence type="ECO:0000313" key="12">
    <source>
        <dbReference type="EMBL" id="KAJ3705066.1"/>
    </source>
</evidence>
<dbReference type="AlphaFoldDB" id="A0AAD5ZVZ5"/>
<dbReference type="GO" id="GO:0005524">
    <property type="term" value="F:ATP binding"/>
    <property type="evidence" value="ECO:0007669"/>
    <property type="project" value="UniProtKB-KW"/>
</dbReference>
<evidence type="ECO:0000259" key="10">
    <source>
        <dbReference type="Pfam" id="PF23559"/>
    </source>
</evidence>
<dbReference type="Pfam" id="PF18052">
    <property type="entry name" value="Rx_N"/>
    <property type="match status" value="1"/>
</dbReference>
<dbReference type="PANTHER" id="PTHR36766">
    <property type="entry name" value="PLANT BROAD-SPECTRUM MILDEW RESISTANCE PROTEIN RPW8"/>
    <property type="match status" value="1"/>
</dbReference>
<evidence type="ECO:0000256" key="4">
    <source>
        <dbReference type="ARBA" id="ARBA00022741"/>
    </source>
</evidence>
<keyword evidence="3" id="KW-0677">Repeat</keyword>
<dbReference type="InterPro" id="IPR032675">
    <property type="entry name" value="LRR_dom_sf"/>
</dbReference>
<protein>
    <submittedName>
        <fullName evidence="12">Uncharacterized protein</fullName>
    </submittedName>
</protein>
<dbReference type="GO" id="GO:0006952">
    <property type="term" value="P:defense response"/>
    <property type="evidence" value="ECO:0007669"/>
    <property type="project" value="UniProtKB-KW"/>
</dbReference>